<organism evidence="1 2">
    <name type="scientific">Nitrospira japonica</name>
    <dbReference type="NCBI Taxonomy" id="1325564"/>
    <lineage>
        <taxon>Bacteria</taxon>
        <taxon>Pseudomonadati</taxon>
        <taxon>Nitrospirota</taxon>
        <taxon>Nitrospiria</taxon>
        <taxon>Nitrospirales</taxon>
        <taxon>Nitrospiraceae</taxon>
        <taxon>Nitrospira</taxon>
    </lineage>
</organism>
<evidence type="ECO:0000313" key="2">
    <source>
        <dbReference type="Proteomes" id="UP000192042"/>
    </source>
</evidence>
<gene>
    <name evidence="1" type="ORF">NSJP_2234</name>
</gene>
<protein>
    <submittedName>
        <fullName evidence="1">Uncharacterized protein</fullName>
    </submittedName>
</protein>
<evidence type="ECO:0000313" key="1">
    <source>
        <dbReference type="EMBL" id="SLM48406.1"/>
    </source>
</evidence>
<dbReference type="Proteomes" id="UP000192042">
    <property type="component" value="Chromosome I"/>
</dbReference>
<name>A0A1W1I5X4_9BACT</name>
<keyword evidence="2" id="KW-1185">Reference proteome</keyword>
<accession>A0A1W1I5X4</accession>
<sequence>MDCIVIRNSWRKGIHMTPLLVLKSLIYSVPTESFLNLLIKEALGGNINRSLQKCSTLYETGANLPCHCR</sequence>
<dbReference type="STRING" id="1325564.NSJP_2234"/>
<dbReference type="AlphaFoldDB" id="A0A1W1I5X4"/>
<reference evidence="1 2" key="1">
    <citation type="submission" date="2017-03" db="EMBL/GenBank/DDBJ databases">
        <authorList>
            <person name="Afonso C.L."/>
            <person name="Miller P.J."/>
            <person name="Scott M.A."/>
            <person name="Spackman E."/>
            <person name="Goraichik I."/>
            <person name="Dimitrov K.M."/>
            <person name="Suarez D.L."/>
            <person name="Swayne D.E."/>
        </authorList>
    </citation>
    <scope>NUCLEOTIDE SEQUENCE [LARGE SCALE GENOMIC DNA]</scope>
    <source>
        <strain evidence="1">Genome sequencing of Nitrospira japonica strain NJ11</strain>
    </source>
</reference>
<proteinExistence type="predicted"/>
<dbReference type="KEGG" id="nja:NSJP_2234"/>
<dbReference type="EMBL" id="LT828648">
    <property type="protein sequence ID" value="SLM48406.1"/>
    <property type="molecule type" value="Genomic_DNA"/>
</dbReference>